<dbReference type="Pfam" id="PF13406">
    <property type="entry name" value="SLT_2"/>
    <property type="match status" value="1"/>
</dbReference>
<dbReference type="Gene3D" id="1.10.8.350">
    <property type="entry name" value="Bacterial muramidase"/>
    <property type="match status" value="1"/>
</dbReference>
<dbReference type="Gene3D" id="1.10.101.10">
    <property type="entry name" value="PGBD-like superfamily/PGBD"/>
    <property type="match status" value="1"/>
</dbReference>
<dbReference type="InterPro" id="IPR011970">
    <property type="entry name" value="MltB_2"/>
</dbReference>
<evidence type="ECO:0000259" key="2">
    <source>
        <dbReference type="Pfam" id="PF13406"/>
    </source>
</evidence>
<dbReference type="InterPro" id="IPR023346">
    <property type="entry name" value="Lysozyme-like_dom_sf"/>
</dbReference>
<dbReference type="EMBL" id="CP158375">
    <property type="protein sequence ID" value="XDO95698.1"/>
    <property type="molecule type" value="Genomic_DNA"/>
</dbReference>
<name>A0AB39KPX4_9CAUL</name>
<dbReference type="PANTHER" id="PTHR30163">
    <property type="entry name" value="MEMBRANE-BOUND LYTIC MUREIN TRANSGLYCOSYLASE B"/>
    <property type="match status" value="1"/>
</dbReference>
<dbReference type="InterPro" id="IPR036366">
    <property type="entry name" value="PGBDSf"/>
</dbReference>
<sequence>MLRRSFVFSAAALAGTGVSLTSARSQGRAFESSGDPLFDAWRSDFFDRSVQAGWPADLLQTQLTGLTPDPGVSSSDAKQPEFSRPVSDYLRGVVSDERVSIGRGKLQTLSFLPHVEQRFGVPKEILVAVWAMESAFGKIQGTKDVLRSLATLAAQGRRRSWAEGELYACLKIIASGEVTRERLKGSWAGAMGQTQFLPSNYLNVAVDEDGDGKRDIWSSDADALASAASLLAKGGWQRGVGWAREVILPDDFDYGQTEETRIPVRQWLSQGVRRADGLAFSSADSAADANLLLPAGAAGPAFLALPNHYAIRKYNNSTSYALGIGLLADRMGGDGPLRTPWPVEAPMSLADRQAAQVALSNLGFDPGAPDGVIGAGTRKALRAWQKTAGVPADGYLSADMVRRLQAAANFGVAVPPPPR</sequence>
<dbReference type="InterPro" id="IPR002477">
    <property type="entry name" value="Peptidoglycan-bd-like"/>
</dbReference>
<dbReference type="Pfam" id="PF01471">
    <property type="entry name" value="PG_binding_1"/>
    <property type="match status" value="1"/>
</dbReference>
<feature type="domain" description="Transglycosylase SLT" evidence="2">
    <location>
        <begin position="38"/>
        <end position="329"/>
    </location>
</feature>
<dbReference type="AlphaFoldDB" id="A0AB39KPX4"/>
<dbReference type="InterPro" id="IPR036365">
    <property type="entry name" value="PGBD-like_sf"/>
</dbReference>
<dbReference type="SUPFAM" id="SSF53955">
    <property type="entry name" value="Lysozyme-like"/>
    <property type="match status" value="1"/>
</dbReference>
<accession>A0AB39KPX4</accession>
<feature type="domain" description="Peptidoglycan binding-like" evidence="1">
    <location>
        <begin position="350"/>
        <end position="404"/>
    </location>
</feature>
<dbReference type="InterPro" id="IPR043426">
    <property type="entry name" value="MltB-like"/>
</dbReference>
<evidence type="ECO:0000259" key="1">
    <source>
        <dbReference type="Pfam" id="PF01471"/>
    </source>
</evidence>
<gene>
    <name evidence="3" type="ORF">ABOZ73_12920</name>
</gene>
<proteinExistence type="predicted"/>
<dbReference type="Gene3D" id="1.10.530.10">
    <property type="match status" value="1"/>
</dbReference>
<dbReference type="InterPro" id="IPR031304">
    <property type="entry name" value="SLT_2"/>
</dbReference>
<dbReference type="RefSeq" id="WP_369058544.1">
    <property type="nucleotide sequence ID" value="NZ_CP158375.1"/>
</dbReference>
<dbReference type="NCBIfam" id="TIGR02283">
    <property type="entry name" value="MltB_2"/>
    <property type="match status" value="1"/>
</dbReference>
<evidence type="ECO:0000313" key="3">
    <source>
        <dbReference type="EMBL" id="XDO95698.1"/>
    </source>
</evidence>
<dbReference type="GO" id="GO:0008933">
    <property type="term" value="F:peptidoglycan lytic transglycosylase activity"/>
    <property type="evidence" value="ECO:0007669"/>
    <property type="project" value="TreeGrafter"/>
</dbReference>
<dbReference type="GO" id="GO:0009253">
    <property type="term" value="P:peptidoglycan catabolic process"/>
    <property type="evidence" value="ECO:0007669"/>
    <property type="project" value="TreeGrafter"/>
</dbReference>
<reference evidence="3" key="1">
    <citation type="submission" date="2024-06" db="EMBL/GenBank/DDBJ databases">
        <title>Caulobacter inopinatus, sp. nov.</title>
        <authorList>
            <person name="Donachie S.P."/>
        </authorList>
    </citation>
    <scope>NUCLEOTIDE SEQUENCE</scope>
    <source>
        <strain evidence="3">73W</strain>
    </source>
</reference>
<dbReference type="PANTHER" id="PTHR30163:SF8">
    <property type="entry name" value="LYTIC MUREIN TRANSGLYCOSYLASE"/>
    <property type="match status" value="1"/>
</dbReference>
<organism evidence="3">
    <name type="scientific">Caulobacter sp. 73W</name>
    <dbReference type="NCBI Taxonomy" id="3161137"/>
    <lineage>
        <taxon>Bacteria</taxon>
        <taxon>Pseudomonadati</taxon>
        <taxon>Pseudomonadota</taxon>
        <taxon>Alphaproteobacteria</taxon>
        <taxon>Caulobacterales</taxon>
        <taxon>Caulobacteraceae</taxon>
        <taxon>Caulobacter</taxon>
    </lineage>
</organism>
<dbReference type="SUPFAM" id="SSF47090">
    <property type="entry name" value="PGBD-like"/>
    <property type="match status" value="1"/>
</dbReference>
<protein>
    <submittedName>
        <fullName evidence="3">Lytic murein transglycosylase</fullName>
    </submittedName>
</protein>